<dbReference type="GO" id="GO:0016020">
    <property type="term" value="C:membrane"/>
    <property type="evidence" value="ECO:0007669"/>
    <property type="project" value="UniProtKB-SubCell"/>
</dbReference>
<dbReference type="EMBL" id="PVNG01000021">
    <property type="protein sequence ID" value="PRX59039.1"/>
    <property type="molecule type" value="Genomic_DNA"/>
</dbReference>
<dbReference type="OrthoDB" id="5242957at2"/>
<feature type="transmembrane region" description="Helical" evidence="7">
    <location>
        <begin position="251"/>
        <end position="274"/>
    </location>
</feature>
<keyword evidence="5 7" id="KW-0472">Membrane</keyword>
<evidence type="ECO:0000313" key="9">
    <source>
        <dbReference type="Proteomes" id="UP000238312"/>
    </source>
</evidence>
<feature type="transmembrane region" description="Helical" evidence="7">
    <location>
        <begin position="223"/>
        <end position="244"/>
    </location>
</feature>
<dbReference type="PANTHER" id="PTHR30238">
    <property type="entry name" value="MEMBRANE BOUND PREDICTED REDOX MODULATOR"/>
    <property type="match status" value="1"/>
</dbReference>
<protein>
    <submittedName>
        <fullName evidence="8">Tellurite resistance protein TerC</fullName>
    </submittedName>
</protein>
<keyword evidence="9" id="KW-1185">Reference proteome</keyword>
<feature type="transmembrane region" description="Helical" evidence="7">
    <location>
        <begin position="76"/>
        <end position="96"/>
    </location>
</feature>
<organism evidence="8 9">
    <name type="scientific">Nonomuraea fuscirosea</name>
    <dbReference type="NCBI Taxonomy" id="1291556"/>
    <lineage>
        <taxon>Bacteria</taxon>
        <taxon>Bacillati</taxon>
        <taxon>Actinomycetota</taxon>
        <taxon>Actinomycetes</taxon>
        <taxon>Streptosporangiales</taxon>
        <taxon>Streptosporangiaceae</taxon>
        <taxon>Nonomuraea</taxon>
    </lineage>
</organism>
<evidence type="ECO:0000313" key="8">
    <source>
        <dbReference type="EMBL" id="PRX59039.1"/>
    </source>
</evidence>
<evidence type="ECO:0000256" key="6">
    <source>
        <dbReference type="SAM" id="MobiDB-lite"/>
    </source>
</evidence>
<feature type="transmembrane region" description="Helical" evidence="7">
    <location>
        <begin position="39"/>
        <end position="70"/>
    </location>
</feature>
<reference evidence="8 9" key="1">
    <citation type="submission" date="2018-03" db="EMBL/GenBank/DDBJ databases">
        <title>Genomic Encyclopedia of Type Strains, Phase III (KMG-III): the genomes of soil and plant-associated and newly described type strains.</title>
        <authorList>
            <person name="Whitman W."/>
        </authorList>
    </citation>
    <scope>NUCLEOTIDE SEQUENCE [LARGE SCALE GENOMIC DNA]</scope>
    <source>
        <strain evidence="8 9">CGMCC 4.7104</strain>
    </source>
</reference>
<evidence type="ECO:0000256" key="3">
    <source>
        <dbReference type="ARBA" id="ARBA00022692"/>
    </source>
</evidence>
<dbReference type="InterPro" id="IPR005496">
    <property type="entry name" value="Integral_membrane_TerC"/>
</dbReference>
<evidence type="ECO:0000256" key="5">
    <source>
        <dbReference type="ARBA" id="ARBA00023136"/>
    </source>
</evidence>
<name>A0A2T0MMJ4_9ACTN</name>
<comment type="caution">
    <text evidence="8">The sequence shown here is derived from an EMBL/GenBank/DDBJ whole genome shotgun (WGS) entry which is preliminary data.</text>
</comment>
<dbReference type="AlphaFoldDB" id="A0A2T0MMJ4"/>
<feature type="transmembrane region" description="Helical" evidence="7">
    <location>
        <begin position="194"/>
        <end position="217"/>
    </location>
</feature>
<accession>A0A2T0MMJ4</accession>
<proteinExistence type="inferred from homology"/>
<keyword evidence="3 7" id="KW-0812">Transmembrane</keyword>
<feature type="region of interest" description="Disordered" evidence="6">
    <location>
        <begin position="310"/>
        <end position="331"/>
    </location>
</feature>
<evidence type="ECO:0000256" key="2">
    <source>
        <dbReference type="ARBA" id="ARBA00007511"/>
    </source>
</evidence>
<keyword evidence="4 7" id="KW-1133">Transmembrane helix</keyword>
<dbReference type="PANTHER" id="PTHR30238:SF0">
    <property type="entry name" value="THYLAKOID MEMBRANE PROTEIN TERC, CHLOROPLASTIC"/>
    <property type="match status" value="1"/>
</dbReference>
<evidence type="ECO:0000256" key="7">
    <source>
        <dbReference type="SAM" id="Phobius"/>
    </source>
</evidence>
<dbReference type="RefSeq" id="WP_106248608.1">
    <property type="nucleotide sequence ID" value="NZ_PVNG01000021.1"/>
</dbReference>
<sequence length="331" mass="35141">MSLAVSPLGWLLTGVAVAVVIVADLVAGRGRRPSPLQAGVWVGVYLTLAIGFGIGLGLVAGMDLAVQFFAGYLTEYSLSVDNLFVFGVVMTSFAVPASQQARVLLIGIAAALVLRGLFILAGAAAIDRFSATFYVFGAFLIFTAVQLVRHRGVQPDLARNPVLRLAARILPTTPDYHGGAWTVRVAGRRLLTPMAMVIVAIALCDVMFALDSIPAIFGLTQEPYLVFTANAFALMGLRQLYFLLGGLLDRLVYLSHGLALILAFIGVKLIAQAAHDSFPNVPQIPLWLSLTVIVTVLAITTIASLAASRRTRRRDPDGPASGIQPPAQPVP</sequence>
<feature type="transmembrane region" description="Helical" evidence="7">
    <location>
        <begin position="103"/>
        <end position="125"/>
    </location>
</feature>
<dbReference type="Proteomes" id="UP000238312">
    <property type="component" value="Unassembled WGS sequence"/>
</dbReference>
<feature type="transmembrane region" description="Helical" evidence="7">
    <location>
        <begin position="131"/>
        <end position="149"/>
    </location>
</feature>
<dbReference type="NCBIfam" id="TIGR03718">
    <property type="entry name" value="R_switched_Alx"/>
    <property type="match status" value="1"/>
</dbReference>
<dbReference type="Pfam" id="PF03741">
    <property type="entry name" value="TerC"/>
    <property type="match status" value="1"/>
</dbReference>
<feature type="transmembrane region" description="Helical" evidence="7">
    <location>
        <begin position="286"/>
        <end position="307"/>
    </location>
</feature>
<gene>
    <name evidence="8" type="ORF">B0I32_121143</name>
</gene>
<evidence type="ECO:0000256" key="4">
    <source>
        <dbReference type="ARBA" id="ARBA00022989"/>
    </source>
</evidence>
<dbReference type="InterPro" id="IPR022369">
    <property type="entry name" value="Integral_membrane_TerC_rswitch"/>
</dbReference>
<feature type="transmembrane region" description="Helical" evidence="7">
    <location>
        <begin position="6"/>
        <end position="27"/>
    </location>
</feature>
<comment type="subcellular location">
    <subcellularLocation>
        <location evidence="1">Membrane</location>
        <topology evidence="1">Multi-pass membrane protein</topology>
    </subcellularLocation>
</comment>
<evidence type="ECO:0000256" key="1">
    <source>
        <dbReference type="ARBA" id="ARBA00004141"/>
    </source>
</evidence>
<comment type="similarity">
    <text evidence="2">Belongs to the TerC family.</text>
</comment>